<dbReference type="STRING" id="133385.A0A2T9YKL5"/>
<protein>
    <recommendedName>
        <fullName evidence="2">THIF-type NAD/FAD binding fold domain-containing protein</fullName>
    </recommendedName>
</protein>
<dbReference type="Proteomes" id="UP000245383">
    <property type="component" value="Unassembled WGS sequence"/>
</dbReference>
<evidence type="ECO:0000259" key="2">
    <source>
        <dbReference type="Pfam" id="PF00899"/>
    </source>
</evidence>
<dbReference type="Gene3D" id="3.40.50.720">
    <property type="entry name" value="NAD(P)-binding Rossmann-like Domain"/>
    <property type="match status" value="1"/>
</dbReference>
<keyword evidence="1" id="KW-1133">Transmembrane helix</keyword>
<dbReference type="CDD" id="cd00755">
    <property type="entry name" value="YgdL_like"/>
    <property type="match status" value="1"/>
</dbReference>
<organism evidence="3 4">
    <name type="scientific">Smittium simulii</name>
    <dbReference type="NCBI Taxonomy" id="133385"/>
    <lineage>
        <taxon>Eukaryota</taxon>
        <taxon>Fungi</taxon>
        <taxon>Fungi incertae sedis</taxon>
        <taxon>Zoopagomycota</taxon>
        <taxon>Kickxellomycotina</taxon>
        <taxon>Harpellomycetes</taxon>
        <taxon>Harpellales</taxon>
        <taxon>Legeriomycetaceae</taxon>
        <taxon>Smittium</taxon>
    </lineage>
</organism>
<sequence>MERAIENLSSFFSDSHKVQLAAVAVTSSLVTLGTVVAFRQVSRRNRVAALKKSYGQDEKTIKNDSFRNQKDSDQVVDKNTQIVLSSNEQVLFEEQLTRNKSFFGAENLEKIKNSFVIIVGAGGVGSWAALMLLRSGIQRIRIIDFDNVTLSSLNRHAVAVRKDVGISKVDCIKAFALDIIPHAKIDARVELFSLENASELLSGNPDYVLDCIDNIDTKLDLLQYCYNHKIKDQLSRSVRRKLKKKGIESGIEVVYSTEKPGKLQLLSLSDSQGENINEFSILPDFRVRIVPVLGTLPAIFGMIMATHILTQLGNFPTEPLAIKGRHSLYNRMHRDLIAREYKISKTNKAPSLSPDDCGYALEEIWRGKSAISNSVDKLALVRWNIDLPLSLQNCVCMTKSEADKHINLEMPPETHYSKNIVDFVNSRFAEEKVLSQSR</sequence>
<name>A0A2T9YKL5_9FUNG</name>
<dbReference type="InterPro" id="IPR000594">
    <property type="entry name" value="ThiF_NAD_FAD-bd"/>
</dbReference>
<keyword evidence="1" id="KW-0812">Transmembrane</keyword>
<dbReference type="InterPro" id="IPR045886">
    <property type="entry name" value="ThiF/MoeB/HesA"/>
</dbReference>
<dbReference type="GO" id="GO:0061503">
    <property type="term" value="F:tRNA threonylcarbamoyladenosine dehydratase"/>
    <property type="evidence" value="ECO:0007669"/>
    <property type="project" value="TreeGrafter"/>
</dbReference>
<dbReference type="PANTHER" id="PTHR43267">
    <property type="entry name" value="TRNA THREONYLCARBAMOYLADENOSINE DEHYDRATASE"/>
    <property type="match status" value="1"/>
</dbReference>
<dbReference type="EMBL" id="MBFR01000146">
    <property type="protein sequence ID" value="PVU92873.1"/>
    <property type="molecule type" value="Genomic_DNA"/>
</dbReference>
<dbReference type="InterPro" id="IPR035985">
    <property type="entry name" value="Ubiquitin-activating_enz"/>
</dbReference>
<feature type="transmembrane region" description="Helical" evidence="1">
    <location>
        <begin position="115"/>
        <end position="133"/>
    </location>
</feature>
<evidence type="ECO:0000313" key="4">
    <source>
        <dbReference type="Proteomes" id="UP000245383"/>
    </source>
</evidence>
<evidence type="ECO:0000313" key="3">
    <source>
        <dbReference type="EMBL" id="PVU92873.1"/>
    </source>
</evidence>
<keyword evidence="4" id="KW-1185">Reference proteome</keyword>
<proteinExistence type="predicted"/>
<evidence type="ECO:0000256" key="1">
    <source>
        <dbReference type="SAM" id="Phobius"/>
    </source>
</evidence>
<dbReference type="OrthoDB" id="10265862at2759"/>
<dbReference type="SUPFAM" id="SSF69572">
    <property type="entry name" value="Activating enzymes of the ubiquitin-like proteins"/>
    <property type="match status" value="1"/>
</dbReference>
<dbReference type="GO" id="GO:0005741">
    <property type="term" value="C:mitochondrial outer membrane"/>
    <property type="evidence" value="ECO:0007669"/>
    <property type="project" value="TreeGrafter"/>
</dbReference>
<keyword evidence="1" id="KW-0472">Membrane</keyword>
<dbReference type="GO" id="GO:0061504">
    <property type="term" value="P:cyclic threonylcarbamoyladenosine biosynthetic process"/>
    <property type="evidence" value="ECO:0007669"/>
    <property type="project" value="TreeGrafter"/>
</dbReference>
<dbReference type="Pfam" id="PF00899">
    <property type="entry name" value="ThiF"/>
    <property type="match status" value="1"/>
</dbReference>
<reference evidence="3 4" key="1">
    <citation type="journal article" date="2018" name="MBio">
        <title>Comparative Genomics Reveals the Core Gene Toolbox for the Fungus-Insect Symbiosis.</title>
        <authorList>
            <person name="Wang Y."/>
            <person name="Stata M."/>
            <person name="Wang W."/>
            <person name="Stajich J.E."/>
            <person name="White M.M."/>
            <person name="Moncalvo J.M."/>
        </authorList>
    </citation>
    <scope>NUCLEOTIDE SEQUENCE [LARGE SCALE GENOMIC DNA]</scope>
    <source>
        <strain evidence="3 4">SWE-8-4</strain>
    </source>
</reference>
<comment type="caution">
    <text evidence="3">The sequence shown here is derived from an EMBL/GenBank/DDBJ whole genome shotgun (WGS) entry which is preliminary data.</text>
</comment>
<dbReference type="AlphaFoldDB" id="A0A2T9YKL5"/>
<accession>A0A2T9YKL5</accession>
<dbReference type="PANTHER" id="PTHR43267:SF2">
    <property type="entry name" value="TRNA THREONYLCARBAMOYLADENOSINE DEHYDRATASE 1-RELATED"/>
    <property type="match status" value="1"/>
</dbReference>
<dbReference type="GO" id="GO:0008641">
    <property type="term" value="F:ubiquitin-like modifier activating enzyme activity"/>
    <property type="evidence" value="ECO:0007669"/>
    <property type="project" value="InterPro"/>
</dbReference>
<gene>
    <name evidence="3" type="ORF">BB561_003574</name>
</gene>
<feature type="transmembrane region" description="Helical" evidence="1">
    <location>
        <begin position="20"/>
        <end position="38"/>
    </location>
</feature>
<feature type="domain" description="THIF-type NAD/FAD binding fold" evidence="2">
    <location>
        <begin position="101"/>
        <end position="343"/>
    </location>
</feature>